<keyword evidence="1" id="KW-0472">Membrane</keyword>
<reference evidence="2 3" key="1">
    <citation type="submission" date="2018-04" db="EMBL/GenBank/DDBJ databases">
        <title>Genomic Encyclopedia of Archaeal and Bacterial Type Strains, Phase II (KMG-II): from individual species to whole genera.</title>
        <authorList>
            <person name="Goeker M."/>
        </authorList>
    </citation>
    <scope>NUCLEOTIDE SEQUENCE [LARGE SCALE GENOMIC DNA]</scope>
    <source>
        <strain evidence="2 3">DSM 25731</strain>
    </source>
</reference>
<accession>A0A2T6C004</accession>
<feature type="transmembrane region" description="Helical" evidence="1">
    <location>
        <begin position="90"/>
        <end position="112"/>
    </location>
</feature>
<evidence type="ECO:0000313" key="2">
    <source>
        <dbReference type="EMBL" id="PTX61640.1"/>
    </source>
</evidence>
<sequence>MSVKDFFIAVIRIMAIYLFSQGIISISHYLTYSFDIDNSSTMFWSVSLTLLFSTILYFLFRKTSAIVTFLGLDKGFSSNHFNFSNTESKYIVEIAITIMGLFLVFMKIPYMLENLYILIKSSYSTLVLASDYNFRPLQQDLIINFLHILVGLVIIFLRKPIANLFTTNTDKA</sequence>
<proteinExistence type="predicted"/>
<protein>
    <submittedName>
        <fullName evidence="2">Uncharacterized protein</fullName>
    </submittedName>
</protein>
<keyword evidence="1" id="KW-1133">Transmembrane helix</keyword>
<keyword evidence="3" id="KW-1185">Reference proteome</keyword>
<name>A0A2T6C004_9FLAO</name>
<evidence type="ECO:0000313" key="3">
    <source>
        <dbReference type="Proteomes" id="UP000244090"/>
    </source>
</evidence>
<feature type="transmembrane region" description="Helical" evidence="1">
    <location>
        <begin position="141"/>
        <end position="157"/>
    </location>
</feature>
<comment type="caution">
    <text evidence="2">The sequence shown here is derived from an EMBL/GenBank/DDBJ whole genome shotgun (WGS) entry which is preliminary data.</text>
</comment>
<dbReference type="Proteomes" id="UP000244090">
    <property type="component" value="Unassembled WGS sequence"/>
</dbReference>
<dbReference type="AlphaFoldDB" id="A0A2T6C004"/>
<feature type="transmembrane region" description="Helical" evidence="1">
    <location>
        <begin position="7"/>
        <end position="30"/>
    </location>
</feature>
<dbReference type="OrthoDB" id="1445813at2"/>
<dbReference type="EMBL" id="QBKT01000004">
    <property type="protein sequence ID" value="PTX61640.1"/>
    <property type="molecule type" value="Genomic_DNA"/>
</dbReference>
<dbReference type="RefSeq" id="WP_108114856.1">
    <property type="nucleotide sequence ID" value="NZ_QBKT01000004.1"/>
</dbReference>
<feature type="transmembrane region" description="Helical" evidence="1">
    <location>
        <begin position="42"/>
        <end position="60"/>
    </location>
</feature>
<gene>
    <name evidence="2" type="ORF">C8N46_104283</name>
</gene>
<evidence type="ECO:0000256" key="1">
    <source>
        <dbReference type="SAM" id="Phobius"/>
    </source>
</evidence>
<organism evidence="2 3">
    <name type="scientific">Kordia periserrulae</name>
    <dbReference type="NCBI Taxonomy" id="701523"/>
    <lineage>
        <taxon>Bacteria</taxon>
        <taxon>Pseudomonadati</taxon>
        <taxon>Bacteroidota</taxon>
        <taxon>Flavobacteriia</taxon>
        <taxon>Flavobacteriales</taxon>
        <taxon>Flavobacteriaceae</taxon>
        <taxon>Kordia</taxon>
    </lineage>
</organism>
<keyword evidence="1" id="KW-0812">Transmembrane</keyword>